<comment type="caution">
    <text evidence="1">The sequence shown here is derived from an EMBL/GenBank/DDBJ whole genome shotgun (WGS) entry which is preliminary data.</text>
</comment>
<organism evidence="1">
    <name type="scientific">marine sediment metagenome</name>
    <dbReference type="NCBI Taxonomy" id="412755"/>
    <lineage>
        <taxon>unclassified sequences</taxon>
        <taxon>metagenomes</taxon>
        <taxon>ecological metagenomes</taxon>
    </lineage>
</organism>
<feature type="non-terminal residue" evidence="1">
    <location>
        <position position="1"/>
    </location>
</feature>
<name>X1LLD4_9ZZZZ</name>
<accession>X1LLD4</accession>
<reference evidence="1" key="1">
    <citation type="journal article" date="2014" name="Front. Microbiol.">
        <title>High frequency of phylogenetically diverse reductive dehalogenase-homologous genes in deep subseafloor sedimentary metagenomes.</title>
        <authorList>
            <person name="Kawai M."/>
            <person name="Futagami T."/>
            <person name="Toyoda A."/>
            <person name="Takaki Y."/>
            <person name="Nishi S."/>
            <person name="Hori S."/>
            <person name="Arai W."/>
            <person name="Tsubouchi T."/>
            <person name="Morono Y."/>
            <person name="Uchiyama I."/>
            <person name="Ito T."/>
            <person name="Fujiyama A."/>
            <person name="Inagaki F."/>
            <person name="Takami H."/>
        </authorList>
    </citation>
    <scope>NUCLEOTIDE SEQUENCE</scope>
    <source>
        <strain evidence="1">Expedition CK06-06</strain>
    </source>
</reference>
<protein>
    <submittedName>
        <fullName evidence="1">Uncharacterized protein</fullName>
    </submittedName>
</protein>
<evidence type="ECO:0000313" key="1">
    <source>
        <dbReference type="EMBL" id="GAI03210.1"/>
    </source>
</evidence>
<sequence>SAADKNATPIKIGNKFSESIFQPNRGTVIVENLTNASGTERSVIQNGKNGAPRSSILAYTALHNAIQTGI</sequence>
<gene>
    <name evidence="1" type="ORF">S06H3_22909</name>
</gene>
<dbReference type="EMBL" id="BARV01012344">
    <property type="protein sequence ID" value="GAI03210.1"/>
    <property type="molecule type" value="Genomic_DNA"/>
</dbReference>
<proteinExistence type="predicted"/>
<dbReference type="AlphaFoldDB" id="X1LLD4"/>